<dbReference type="Pfam" id="PF12697">
    <property type="entry name" value="Abhydrolase_6"/>
    <property type="match status" value="1"/>
</dbReference>
<dbReference type="PANTHER" id="PTHR43689">
    <property type="entry name" value="HYDROLASE"/>
    <property type="match status" value="1"/>
</dbReference>
<dbReference type="InterPro" id="IPR029058">
    <property type="entry name" value="AB_hydrolase_fold"/>
</dbReference>
<dbReference type="GO" id="GO:0003824">
    <property type="term" value="F:catalytic activity"/>
    <property type="evidence" value="ECO:0007669"/>
    <property type="project" value="UniProtKB-ARBA"/>
</dbReference>
<dbReference type="AlphaFoldDB" id="A0A1B1K7W3"/>
<dbReference type="SUPFAM" id="SSF53474">
    <property type="entry name" value="alpha/beta-Hydrolases"/>
    <property type="match status" value="1"/>
</dbReference>
<dbReference type="Gene3D" id="3.40.50.1820">
    <property type="entry name" value="alpha/beta hydrolase"/>
    <property type="match status" value="1"/>
</dbReference>
<dbReference type="PANTHER" id="PTHR43689:SF8">
    <property type="entry name" value="ALPHA_BETA-HYDROLASES SUPERFAMILY PROTEIN"/>
    <property type="match status" value="1"/>
</dbReference>
<dbReference type="Proteomes" id="UP000186108">
    <property type="component" value="Chromosome"/>
</dbReference>
<feature type="domain" description="AB hydrolase-1" evidence="1">
    <location>
        <begin position="88"/>
        <end position="313"/>
    </location>
</feature>
<dbReference type="EMBL" id="CP009111">
    <property type="protein sequence ID" value="ANS28648.1"/>
    <property type="molecule type" value="Genomic_DNA"/>
</dbReference>
<dbReference type="PATRIC" id="fig|37919.13.peg.4148"/>
<organism evidence="2 3">
    <name type="scientific">Rhodococcus opacus</name>
    <name type="common">Nocardia opaca</name>
    <dbReference type="NCBI Taxonomy" id="37919"/>
    <lineage>
        <taxon>Bacteria</taxon>
        <taxon>Bacillati</taxon>
        <taxon>Actinomycetota</taxon>
        <taxon>Actinomycetes</taxon>
        <taxon>Mycobacteriales</taxon>
        <taxon>Nocardiaceae</taxon>
        <taxon>Rhodococcus</taxon>
    </lineage>
</organism>
<name>A0A1B1K7W3_RHOOP</name>
<accession>A0A1B1K7W3</accession>
<dbReference type="InterPro" id="IPR000073">
    <property type="entry name" value="AB_hydrolase_1"/>
</dbReference>
<evidence type="ECO:0000313" key="2">
    <source>
        <dbReference type="EMBL" id="ANS28648.1"/>
    </source>
</evidence>
<protein>
    <recommendedName>
        <fullName evidence="1">AB hydrolase-1 domain-containing protein</fullName>
    </recommendedName>
</protein>
<evidence type="ECO:0000259" key="1">
    <source>
        <dbReference type="Pfam" id="PF12697"/>
    </source>
</evidence>
<dbReference type="PRINTS" id="PR00111">
    <property type="entry name" value="ABHYDROLASE"/>
</dbReference>
<sequence>MDRTISAACQPPTPDRPVTGRGAVIAMKHVPLATHGIYHETGDSVPVRRTCRDRLEHWHVPHALERFDTSLGVTTVLSAGTSTGRPPVVLLPGADLNAATSLATVGALRGQHRVLVPDIPGEPGLSSSRRPHRYRHLLPVYGHWLDELLPQLCGEPVILVGHSLGAGIALASTPSDRVAKLVLINPAGIVTMRRTRELIWLRTQWRINPTLERSEQLLSYLMSPRFIPDMSLVSWYSMVADHCFPGRPPHRLPARTVHRWSGTPVVVATGEHDRLVPPQALRPRARSLLGVDVHTLPRVGHLALREAPAAVAELITPAPNNQKEAV</sequence>
<gene>
    <name evidence="2" type="ORF">R1CP_19830</name>
</gene>
<reference evidence="2 3" key="1">
    <citation type="submission" date="2014-07" db="EMBL/GenBank/DDBJ databases">
        <authorList>
            <person name="Zhang J.E."/>
            <person name="Yang H."/>
            <person name="Guo J."/>
            <person name="Deng Z."/>
            <person name="Luo H."/>
            <person name="Luo M."/>
            <person name="Zhao B."/>
        </authorList>
    </citation>
    <scope>NUCLEOTIDE SEQUENCE [LARGE SCALE GENOMIC DNA]</scope>
    <source>
        <strain evidence="2 3">1CP</strain>
    </source>
</reference>
<evidence type="ECO:0000313" key="3">
    <source>
        <dbReference type="Proteomes" id="UP000186108"/>
    </source>
</evidence>
<proteinExistence type="predicted"/>